<protein>
    <submittedName>
        <fullName evidence="1">Uncharacterized protein</fullName>
    </submittedName>
</protein>
<comment type="caution">
    <text evidence="1">The sequence shown here is derived from an EMBL/GenBank/DDBJ whole genome shotgun (WGS) entry which is preliminary data.</text>
</comment>
<organism evidence="1 2">
    <name type="scientific">Comamonas testosteroni</name>
    <name type="common">Pseudomonas testosteroni</name>
    <dbReference type="NCBI Taxonomy" id="285"/>
    <lineage>
        <taxon>Bacteria</taxon>
        <taxon>Pseudomonadati</taxon>
        <taxon>Pseudomonadota</taxon>
        <taxon>Betaproteobacteria</taxon>
        <taxon>Burkholderiales</taxon>
        <taxon>Comamonadaceae</taxon>
        <taxon>Comamonas</taxon>
    </lineage>
</organism>
<name>A0A0L7MEL6_COMTE</name>
<dbReference type="Proteomes" id="UP000037442">
    <property type="component" value="Unassembled WGS sequence"/>
</dbReference>
<gene>
    <name evidence="1" type="ORF">GL58_12800</name>
</gene>
<accession>A0A0L7MEL6</accession>
<sequence length="197" mass="21863">MPTNYAVIRKCHAQLCELNVRECELNIQLNQEISTALAHFGSNILSLDGADPLDGDFIALYYQLALRRIGQFKQRISERTSYLNSSKAVQDTLRLMGVRTALQCDLGGALSPNNACKKEALAQQISMALLHLMVCSNSLQHQLTELVSALEAWMNAKAVSAEQVVSHNQLDSHKPAWRIEILGATQPVLKATYSYIH</sequence>
<evidence type="ECO:0000313" key="2">
    <source>
        <dbReference type="Proteomes" id="UP000037442"/>
    </source>
</evidence>
<evidence type="ECO:0000313" key="1">
    <source>
        <dbReference type="EMBL" id="KOC20365.1"/>
    </source>
</evidence>
<dbReference type="PATRIC" id="fig|285.49.peg.2643"/>
<dbReference type="RefSeq" id="WP_053283692.1">
    <property type="nucleotide sequence ID" value="NZ_JNVD01000022.1"/>
</dbReference>
<dbReference type="EMBL" id="JNVD01000022">
    <property type="protein sequence ID" value="KOC20365.1"/>
    <property type="molecule type" value="Genomic_DNA"/>
</dbReference>
<reference evidence="2" key="1">
    <citation type="submission" date="2014-06" db="EMBL/GenBank/DDBJ databases">
        <title>Draft genome sequence of C. testosteroni WDL7.</title>
        <authorList>
            <person name="Wu Y."/>
            <person name="Seshan H."/>
            <person name="Arumugam K."/>
        </authorList>
    </citation>
    <scope>NUCLEOTIDE SEQUENCE [LARGE SCALE GENOMIC DNA]</scope>
    <source>
        <strain evidence="2">WDL7</strain>
    </source>
</reference>
<dbReference type="AlphaFoldDB" id="A0A0L7MEL6"/>
<proteinExistence type="predicted"/>